<feature type="transmembrane region" description="Helical" evidence="2">
    <location>
        <begin position="270"/>
        <end position="289"/>
    </location>
</feature>
<evidence type="ECO:0000313" key="4">
    <source>
        <dbReference type="EMBL" id="CAJ03933.1"/>
    </source>
</evidence>
<name>Q4QEP8_LEIMA</name>
<dbReference type="VEuPathDB" id="TriTrypDB:LmjF.16.1190"/>
<dbReference type="Pfam" id="PF02714">
    <property type="entry name" value="RSN1_7TM"/>
    <property type="match status" value="1"/>
</dbReference>
<sequence>MNIPSSLPPDAKYDDQGIYLSFIAGGILLVVLGGCMAFLSYTPILWIKRFYRPNHTLEPAPLTRAASAAAVAAARRVTQGDLFNVSPSPSSPLTEIVFAEHTVHPHGSHGHSVTRRKRLGISLPYLSTFFVRPTWQDWISIEEPSLRDRKYSALSPVHYQTPTLPTRQTSDRSFVPLQAPSYPVHRRRNGSLAAQPGSERCGGDGASAAAGLPDFSPRHRPSLRSYGALEESWSRRSLPGTSDGETASLQALPKTAVDPLVAVYLFTLKFFFSLMFLGELFTVWIMVIAQKDNYMERTLIQRDIHDCKSQDNNATGCELRKPYCYYRGDGLGCGVVALHGLYDLTVLNISPRSQRWMGVGMLNLCFCVVLVSLTLLYLKKVGKYAEAVMANQMRHALGYRVVCVRGLDSTDVCTDHAFREAFLRLSVYFPNASPSPSAANSLAATAATSPGSGAQRRCGEGTGDPPARLGKSNGFNGESDSESSYVVCDCPGLNCLFSTARMHYYVVRRSDAAFTEPENVEQILITREPPLGTLEIIAATEAAMANLQEAIADEKALRRRRMLRHETRASATVWRGHRSLSNARLFPGRTASVVVSNGDITFDDVAARHDSHADDGRDAVLMMRAPFPACCDKMPAVPYYEAVFFRRVRDMNMALERVPQQQVAGAAFVVFKDSLCAHEFTQLFTARFGGLFSSLTATIAGPPGRIFQSSLTAGRCSLWLRFVLIFLLYVVLLLTWSIPISILGSLEQLSEISSIAVLRKYSELPKWMRSLINAYLPVGALALLNIALPHIIRFLVRAMGAFNRTECDGGQLYMQYIFMVVTAVIFQAAFQGAVSRLADLLANSDHDAIINFFVSCISPSNGYFYAKVITATCLSTWVDLLDPVGMLKVLLFRGQAHIQRNYDALFLPCEFEFPRLLSFDLMVLSMGLLFHMTAPLLGLLVVCYFFVRYWSQRAKQCDRYRPTLSPAHDCTDFGVAAQVIRCVMWLYCFSEACGVLLMSLRAHKGGVVMCSLALGIGVGLTIYVYVQTRKWTASLANVRHFAQNAHHFYSQEAVQQATSAPTVTTPLRRFPPKHAAEVSGGNAGTNVYASPPSSSASVAPAGASPSHVYAGSDNLHESEDDAAEQRRSPNTRNSAVQEEGALDRYENVTLQQVLFDTTRNPFLSHLLPRKPGLTMRYQPKHQRLAVINAAAELRAMKNTDFVVERYWDRGMTWFEEDASVYRNLDMDDEYVGEYRYDDMADHYSSDGGAAARSPPRNDSDDFNQGKGEALHPMHTQLMDGHDVSPTQASAAVPPSVNSGLRTAATVSTNDLSRVVPDNTGQKTAVVATFMPAVAATENAQDGAADQKLTYASTPTVMAAAHSHEGSSGPPSCRHASTLPPPLPLRSYEEQRADDELAQSLLQMRLQSSGPSSPHTTLEGGAILCAATEPVMSNGEPPSPTV</sequence>
<keyword evidence="2" id="KW-1133">Transmembrane helix</keyword>
<feature type="domain" description="CSC1/OSCA1-like 7TM region" evidence="3">
    <location>
        <begin position="722"/>
        <end position="954"/>
    </location>
</feature>
<dbReference type="eggNOG" id="ENOG502QUH9">
    <property type="taxonomic scope" value="Eukaryota"/>
</dbReference>
<dbReference type="PANTHER" id="PTHR13018:SF144">
    <property type="entry name" value="CSC1_OSCA1-LIKE 7TM REGION DOMAIN-CONTAINING PROTEIN"/>
    <property type="match status" value="1"/>
</dbReference>
<feature type="compositionally biased region" description="Low complexity" evidence="1">
    <location>
        <begin position="440"/>
        <end position="454"/>
    </location>
</feature>
<feature type="transmembrane region" description="Helical" evidence="2">
    <location>
        <begin position="1006"/>
        <end position="1026"/>
    </location>
</feature>
<feature type="region of interest" description="Disordered" evidence="1">
    <location>
        <begin position="186"/>
        <end position="219"/>
    </location>
</feature>
<protein>
    <recommendedName>
        <fullName evidence="3">CSC1/OSCA1-like 7TM region domain-containing protein</fullName>
    </recommendedName>
</protein>
<feature type="region of interest" description="Disordered" evidence="1">
    <location>
        <begin position="1245"/>
        <end position="1297"/>
    </location>
</feature>
<dbReference type="EMBL" id="FR796412">
    <property type="protein sequence ID" value="CAJ03933.1"/>
    <property type="molecule type" value="Genomic_DNA"/>
</dbReference>
<dbReference type="Proteomes" id="UP000000542">
    <property type="component" value="Chromosome 16"/>
</dbReference>
<dbReference type="VEuPathDB" id="TriTrypDB:LMJFC_160019900"/>
<feature type="transmembrane region" description="Helical" evidence="2">
    <location>
        <begin position="718"/>
        <end position="738"/>
    </location>
</feature>
<feature type="compositionally biased region" description="Low complexity" evidence="1">
    <location>
        <begin position="1089"/>
        <end position="1106"/>
    </location>
</feature>
<keyword evidence="2" id="KW-0812">Transmembrane</keyword>
<dbReference type="GO" id="GO:0005227">
    <property type="term" value="F:calcium-activated cation channel activity"/>
    <property type="evidence" value="ECO:0000318"/>
    <property type="project" value="GO_Central"/>
</dbReference>
<evidence type="ECO:0000256" key="2">
    <source>
        <dbReference type="SAM" id="Phobius"/>
    </source>
</evidence>
<dbReference type="InterPro" id="IPR045122">
    <property type="entry name" value="Csc1-like"/>
</dbReference>
<dbReference type="InterPro" id="IPR003864">
    <property type="entry name" value="CSC1/OSCA1-like_7TM"/>
</dbReference>
<feature type="region of interest" description="Disordered" evidence="1">
    <location>
        <begin position="440"/>
        <end position="475"/>
    </location>
</feature>
<feature type="compositionally biased region" description="Polar residues" evidence="1">
    <location>
        <begin position="1405"/>
        <end position="1415"/>
    </location>
</feature>
<feature type="region of interest" description="Disordered" evidence="1">
    <location>
        <begin position="1405"/>
        <end position="1441"/>
    </location>
</feature>
<feature type="compositionally biased region" description="Polar residues" evidence="1">
    <location>
        <begin position="1284"/>
        <end position="1297"/>
    </location>
</feature>
<evidence type="ECO:0000259" key="3">
    <source>
        <dbReference type="Pfam" id="PF02714"/>
    </source>
</evidence>
<dbReference type="GeneID" id="5650670"/>
<dbReference type="PANTHER" id="PTHR13018">
    <property type="entry name" value="PROBABLE MEMBRANE PROTEIN DUF221-RELATED"/>
    <property type="match status" value="1"/>
</dbReference>
<feature type="transmembrane region" description="Helical" evidence="2">
    <location>
        <begin position="921"/>
        <end position="947"/>
    </location>
</feature>
<organism evidence="4 5">
    <name type="scientific">Leishmania major</name>
    <dbReference type="NCBI Taxonomy" id="5664"/>
    <lineage>
        <taxon>Eukaryota</taxon>
        <taxon>Discoba</taxon>
        <taxon>Euglenozoa</taxon>
        <taxon>Kinetoplastea</taxon>
        <taxon>Metakinetoplastina</taxon>
        <taxon>Trypanosomatida</taxon>
        <taxon>Trypanosomatidae</taxon>
        <taxon>Leishmaniinae</taxon>
        <taxon>Leishmania</taxon>
    </lineage>
</organism>
<dbReference type="HOGENOM" id="CLU_251865_0_0_1"/>
<feature type="region of interest" description="Disordered" evidence="1">
    <location>
        <begin position="1359"/>
        <end position="1385"/>
    </location>
</feature>
<feature type="transmembrane region" description="Helical" evidence="2">
    <location>
        <begin position="20"/>
        <end position="47"/>
    </location>
</feature>
<dbReference type="OMA" id="AVMANQM"/>
<dbReference type="VEuPathDB" id="TriTrypDB:LMJSD75_160017800"/>
<evidence type="ECO:0000313" key="5">
    <source>
        <dbReference type="Proteomes" id="UP000000542"/>
    </source>
</evidence>
<dbReference type="VEuPathDB" id="TriTrypDB:LMJLV39_160018200"/>
<feature type="region of interest" description="Disordered" evidence="1">
    <location>
        <begin position="1064"/>
        <end position="1143"/>
    </location>
</feature>
<feature type="transmembrane region" description="Helical" evidence="2">
    <location>
        <begin position="774"/>
        <end position="796"/>
    </location>
</feature>
<gene>
    <name evidence="4" type="ORF">LMJF_16_1190</name>
</gene>
<keyword evidence="2" id="KW-0472">Membrane</keyword>
<dbReference type="STRING" id="5664.Q4QEP8"/>
<keyword evidence="5" id="KW-1185">Reference proteome</keyword>
<dbReference type="GO" id="GO:0005886">
    <property type="term" value="C:plasma membrane"/>
    <property type="evidence" value="ECO:0000318"/>
    <property type="project" value="GO_Central"/>
</dbReference>
<accession>Q4QEP8</accession>
<proteinExistence type="predicted"/>
<dbReference type="RefSeq" id="XP_001682200.1">
    <property type="nucleotide sequence ID" value="XM_001682148.1"/>
</dbReference>
<dbReference type="KEGG" id="lma:LMJF_16_1190"/>
<dbReference type="InParanoid" id="Q4QEP8"/>
<reference evidence="4 5" key="1">
    <citation type="journal article" date="2005" name="Science">
        <title>The genome of the kinetoplastid parasite, Leishmania major.</title>
        <authorList>
            <person name="Ivens A.C."/>
            <person name="Peacock C.S."/>
            <person name="Worthey E.A."/>
            <person name="Murphy L."/>
            <person name="Aggarwal G."/>
            <person name="Berriman M."/>
            <person name="Sisk E."/>
            <person name="Rajandream M.A."/>
            <person name="Adlem E."/>
            <person name="Aert R."/>
            <person name="Anupama A."/>
            <person name="Apostolou Z."/>
            <person name="Attipoe P."/>
            <person name="Bason N."/>
            <person name="Bauser C."/>
            <person name="Beck A."/>
            <person name="Beverley S.M."/>
            <person name="Bianchettin G."/>
            <person name="Borzym K."/>
            <person name="Bothe G."/>
            <person name="Bruschi C.V."/>
            <person name="Collins M."/>
            <person name="Cadag E."/>
            <person name="Ciarloni L."/>
            <person name="Clayton C."/>
            <person name="Coulson R.M."/>
            <person name="Cronin A."/>
            <person name="Cruz A.K."/>
            <person name="Davies R.M."/>
            <person name="De Gaudenzi J."/>
            <person name="Dobson D.E."/>
            <person name="Duesterhoeft A."/>
            <person name="Fazelina G."/>
            <person name="Fosker N."/>
            <person name="Frasch A.C."/>
            <person name="Fraser A."/>
            <person name="Fuchs M."/>
            <person name="Gabel C."/>
            <person name="Goble A."/>
            <person name="Goffeau A."/>
            <person name="Harris D."/>
            <person name="Hertz-Fowler C."/>
            <person name="Hilbert H."/>
            <person name="Horn D."/>
            <person name="Huang Y."/>
            <person name="Klages S."/>
            <person name="Knights A."/>
            <person name="Kube M."/>
            <person name="Larke N."/>
            <person name="Litvin L."/>
            <person name="Lord A."/>
            <person name="Louie T."/>
            <person name="Marra M."/>
            <person name="Masuy D."/>
            <person name="Matthews K."/>
            <person name="Michaeli S."/>
            <person name="Mottram J.C."/>
            <person name="Muller-Auer S."/>
            <person name="Munden H."/>
            <person name="Nelson S."/>
            <person name="Norbertczak H."/>
            <person name="Oliver K."/>
            <person name="O'neil S."/>
            <person name="Pentony M."/>
            <person name="Pohl T.M."/>
            <person name="Price C."/>
            <person name="Purnelle B."/>
            <person name="Quail M.A."/>
            <person name="Rabbinowitsch E."/>
            <person name="Reinhardt R."/>
            <person name="Rieger M."/>
            <person name="Rinta J."/>
            <person name="Robben J."/>
            <person name="Robertson L."/>
            <person name="Ruiz J.C."/>
            <person name="Rutter S."/>
            <person name="Saunders D."/>
            <person name="Schafer M."/>
            <person name="Schein J."/>
            <person name="Schwartz D.C."/>
            <person name="Seeger K."/>
            <person name="Seyler A."/>
            <person name="Sharp S."/>
            <person name="Shin H."/>
            <person name="Sivam D."/>
            <person name="Squares R."/>
            <person name="Squares S."/>
            <person name="Tosato V."/>
            <person name="Vogt C."/>
            <person name="Volckaert G."/>
            <person name="Wambutt R."/>
            <person name="Warren T."/>
            <person name="Wedler H."/>
            <person name="Woodward J."/>
            <person name="Zhou S."/>
            <person name="Zimmermann W."/>
            <person name="Smith D.F."/>
            <person name="Blackwell J.M."/>
            <person name="Stuart K.D."/>
            <person name="Barrell B."/>
            <person name="Myler P.J."/>
        </authorList>
    </citation>
    <scope>NUCLEOTIDE SEQUENCE [LARGE SCALE GENOMIC DNA]</scope>
    <source>
        <strain evidence="5">MHOM/IL/81/Friedlin</strain>
    </source>
</reference>
<evidence type="ECO:0000256" key="1">
    <source>
        <dbReference type="SAM" id="MobiDB-lite"/>
    </source>
</evidence>
<feature type="transmembrane region" description="Helical" evidence="2">
    <location>
        <begin position="816"/>
        <end position="834"/>
    </location>
</feature>
<reference evidence="4 5" key="2">
    <citation type="journal article" date="2011" name="Genome Res.">
        <title>Chromosome and gene copy number variation allow major structural change between species and strains of Leishmania.</title>
        <authorList>
            <person name="Rogers M.B."/>
            <person name="Hilley J.D."/>
            <person name="Dickens N.J."/>
            <person name="Wilkes J."/>
            <person name="Bates P.A."/>
            <person name="Depledge D.P."/>
            <person name="Harris D."/>
            <person name="Her Y."/>
            <person name="Herzyk P."/>
            <person name="Imamura H."/>
            <person name="Otto T.D."/>
            <person name="Sanders M."/>
            <person name="Seeger K."/>
            <person name="Dujardin J.C."/>
            <person name="Berriman M."/>
            <person name="Smith D.F."/>
            <person name="Hertz-Fowler C."/>
            <person name="Mottram J.C."/>
        </authorList>
    </citation>
    <scope>NUCLEOTIDE SEQUENCE [LARGE SCALE GENOMIC DNA]</scope>
    <source>
        <strain evidence="5">MHOM/IL/81/Friedlin</strain>
    </source>
</reference>
<feature type="transmembrane region" description="Helical" evidence="2">
    <location>
        <begin position="356"/>
        <end position="378"/>
    </location>
</feature>